<feature type="binding site" evidence="1">
    <location>
        <position position="194"/>
    </location>
    <ligand>
        <name>Mg(2+)</name>
        <dbReference type="ChEBI" id="CHEBI:18420"/>
        <label>1</label>
        <note>catalytic</note>
    </ligand>
</feature>
<dbReference type="InterPro" id="IPR048774">
    <property type="entry name" value="Helic-prim_T7_N"/>
</dbReference>
<comment type="caution">
    <text evidence="1">Lacks conserved residue(s) required for the propagation of feature annotation.</text>
</comment>
<evidence type="ECO:0000313" key="3">
    <source>
        <dbReference type="EMBL" id="CAB4139303.1"/>
    </source>
</evidence>
<dbReference type="EMBL" id="LR796356">
    <property type="protein sequence ID" value="CAB4139303.1"/>
    <property type="molecule type" value="Genomic_DNA"/>
</dbReference>
<dbReference type="EC" id="2.7.7.-" evidence="1"/>
<feature type="binding site" evidence="1">
    <location>
        <position position="16"/>
    </location>
    <ligand>
        <name>Zn(2+)</name>
        <dbReference type="ChEBI" id="CHEBI:29105"/>
    </ligand>
</feature>
<dbReference type="Pfam" id="PF03796">
    <property type="entry name" value="DnaB_C"/>
    <property type="match status" value="1"/>
</dbReference>
<dbReference type="PANTHER" id="PTHR12873">
    <property type="entry name" value="T7-LIKE MITOCHONDRIAL DNA HELICASE"/>
    <property type="match status" value="1"/>
</dbReference>
<keyword evidence="1" id="KW-0511">Multifunctional enzyme</keyword>
<dbReference type="InterPro" id="IPR046394">
    <property type="entry name" value="Helic_Prim_T7"/>
</dbReference>
<keyword evidence="1" id="KW-0862">Zinc</keyword>
<keyword evidence="1" id="KW-0378">Hydrolase</keyword>
<dbReference type="Pfam" id="PF21268">
    <property type="entry name" value="Helic-prim_T7_N"/>
    <property type="match status" value="1"/>
</dbReference>
<dbReference type="InterPro" id="IPR027032">
    <property type="entry name" value="Twinkle-like"/>
</dbReference>
<comment type="cofactor">
    <cofactor evidence="1">
        <name>Mg(2+)</name>
        <dbReference type="ChEBI" id="CHEBI:18420"/>
    </cofactor>
    <text evidence="1">Binds 2 Mg(2+), one of which is catalytic.</text>
</comment>
<dbReference type="PROSITE" id="PS51199">
    <property type="entry name" value="SF4_HELICASE"/>
    <property type="match status" value="1"/>
</dbReference>
<feature type="site" description="dTTP/dATP binding" evidence="1">
    <location>
        <position position="486"/>
    </location>
</feature>
<feature type="site" description="dTTP/dATP binding" evidence="1">
    <location>
        <position position="505"/>
    </location>
</feature>
<comment type="function">
    <text evidence="1">ATP-dependent DNA helicase and primase essential for viral DNA replication and recombination. The helicase moves 5' -&gt; 3' on the lagging strand template, unwinding the DNA duplex ahead of the leading strand polymerase at the replication fork and generating ssDNA for both leading and lagging strand synthesis. ATP or dTTP hydrolysis propels each helicase domain to translocate sequentially along DNA. Mediates strand transfer when a joint molecule is available and participates in recombinational DNA repair through its role in strand exchange. Primase activity synthesizes short RNA primers at the sequence 5'-GTC-3' on the lagging strand that the polymerase elongates using dNTPs and providing the primase is still present.</text>
</comment>
<dbReference type="HAMAP" id="MF_04154">
    <property type="entry name" value="Helic_Prim_T7"/>
    <property type="match status" value="1"/>
</dbReference>
<feature type="zinc finger region" description="C4-like; zinc ribbon fold" evidence="1">
    <location>
        <begin position="13"/>
        <end position="35"/>
    </location>
</feature>
<keyword evidence="1" id="KW-0235">DNA replication</keyword>
<dbReference type="SUPFAM" id="SSF56731">
    <property type="entry name" value="DNA primase core"/>
    <property type="match status" value="1"/>
</dbReference>
<dbReference type="SUPFAM" id="SSF57783">
    <property type="entry name" value="Zinc beta-ribbon"/>
    <property type="match status" value="1"/>
</dbReference>
<comment type="domain">
    <text evidence="1">The N-terminus zinc finger domain is essential for delivering the primed DNA template to the DNA polymerase. The central core domain contains the primase activity. The C-terminus region is responsible for the helicase activity and binds 1 Mg(2+)-dTTP.</text>
</comment>
<keyword evidence="1" id="KW-0347">Helicase</keyword>
<feature type="binding site" evidence="1">
    <location>
        <position position="32"/>
    </location>
    <ligand>
        <name>Zn(2+)</name>
        <dbReference type="ChEBI" id="CHEBI:29105"/>
    </ligand>
</feature>
<proteinExistence type="inferred from homology"/>
<dbReference type="GO" id="GO:0016787">
    <property type="term" value="F:hydrolase activity"/>
    <property type="evidence" value="ECO:0007669"/>
    <property type="project" value="UniProtKB-KW"/>
</dbReference>
<feature type="domain" description="SF4 helicase" evidence="2">
    <location>
        <begin position="264"/>
        <end position="532"/>
    </location>
</feature>
<feature type="binding site" evidence="1">
    <location>
        <position position="35"/>
    </location>
    <ligand>
        <name>Zn(2+)</name>
        <dbReference type="ChEBI" id="CHEBI:29105"/>
    </ligand>
</feature>
<accession>A0A6J5M1D3</accession>
<dbReference type="GO" id="GO:0003697">
    <property type="term" value="F:single-stranded DNA binding"/>
    <property type="evidence" value="ECO:0007669"/>
    <property type="project" value="InterPro"/>
</dbReference>
<feature type="site" description="dTTP/dATP binding" evidence="1">
    <location>
        <position position="448"/>
    </location>
</feature>
<dbReference type="GO" id="GO:0003899">
    <property type="term" value="F:DNA-directed RNA polymerase activity"/>
    <property type="evidence" value="ECO:0007669"/>
    <property type="project" value="UniProtKB-UniRule"/>
</dbReference>
<organism evidence="3">
    <name type="scientific">uncultured Caudovirales phage</name>
    <dbReference type="NCBI Taxonomy" id="2100421"/>
    <lineage>
        <taxon>Viruses</taxon>
        <taxon>Duplodnaviria</taxon>
        <taxon>Heunggongvirae</taxon>
        <taxon>Uroviricota</taxon>
        <taxon>Caudoviricetes</taxon>
        <taxon>Peduoviridae</taxon>
        <taxon>Maltschvirus</taxon>
        <taxon>Maltschvirus maltsch</taxon>
    </lineage>
</organism>
<sequence length="549" mass="60202">MTEDSTFLRHEPCPECGSSDALARYSDGHAHCFACGHYEKAEGDTGANPKRTKRMAGLIEAGTAQALSKRQIDEETCRKFGYTVGTLNDKPVQIAAYRDADGSVVAQKVRFPNKEFTFLGTPKQAQLFGQHLWRDQGKMVIVTEGEIDCLTVSMLQGNKWPVVSVQNGASGAANSIKKAMEWLCGFETVVFMFDMDEPGRKAARECAELLPAGKSKIAELPAKDANECLQKGQGKAVIQAIWDAKTHRPDGILAGEDLDLETVMAAASKGYDLPYPKMTAMLYGLRKRELTLLTAGSGIGKSTLSREIAYHLHQTHGLTIGNVYLEEGVEKTAKGYVAIDQNIPLGMLRANPEVLSKDQWASCHARLISQRMFFYNHFGSLDSDNLLAKLRYMAVSLGVDFIMLDHISIVVSGQESSSEGERKDIDRLMTRLRSLVEETGVGIIAIVHLRQPEGTPHEEGGRVTLSQLRGSGSLKQLSDNVVAMERDQQDASKGNLSRVRLLKNREFGEVGEADLLAYDRNTGRLLPTDEQAASAFKDETQGADDGIPF</sequence>
<gene>
    <name evidence="3" type="ORF">UFOVP347_13</name>
</gene>
<dbReference type="InterPro" id="IPR013237">
    <property type="entry name" value="Phage_T7_Gp4_N"/>
</dbReference>
<keyword evidence="1" id="KW-0863">Zinc-finger</keyword>
<protein>
    <recommendedName>
        <fullName evidence="1">DNA helicase/primase</fullName>
        <ecNumber evidence="1">2.7.7.-</ecNumber>
        <ecNumber evidence="1">3.6.4.12</ecNumber>
    </recommendedName>
</protein>
<comment type="similarity">
    <text evidence="1">Belongs to the Teseptimavirus DNA helicase/primase family.</text>
</comment>
<name>A0A6J5M1D3_9CAUD</name>
<feature type="binding site" evidence="1">
    <location>
        <position position="224"/>
    </location>
    <ligand>
        <name>Mg(2+)</name>
        <dbReference type="ChEBI" id="CHEBI:18420"/>
        <label>2</label>
    </ligand>
</feature>
<dbReference type="InterPro" id="IPR007694">
    <property type="entry name" value="DNA_helicase_DnaB-like_C"/>
</dbReference>
<feature type="binding site" evidence="1">
    <location>
        <begin position="295"/>
        <end position="302"/>
    </location>
    <ligand>
        <name>ATP</name>
        <dbReference type="ChEBI" id="CHEBI:30616"/>
    </ligand>
</feature>
<dbReference type="CDD" id="cd19483">
    <property type="entry name" value="RecA-like_Gp4D_helicase"/>
    <property type="match status" value="1"/>
</dbReference>
<keyword evidence="1" id="KW-0639">Primosome</keyword>
<keyword evidence="1" id="KW-0460">Magnesium</keyword>
<comment type="subunit">
    <text evidence="1">Homohexamer. Assembles as a hexamer onto linear or circular ssDNA in the presence of ATP or dTTP. Interacts (via C-terminus) with the viral DNA polymerase that is bound to DNA; this interaction is essential to initiate leading-strand DNA synthesis. The priming complex consists of 2 DNA polymerases and 1 helicase-primase hexamer that assemble on the DNA template. Interacts with the single-stranded DNA-binding protein. Part of the replicase complex that includes the DNA polymerase, the primase/helicase and the single-stranded DNA binding protein.</text>
</comment>
<dbReference type="Gene3D" id="3.40.50.300">
    <property type="entry name" value="P-loop containing nucleotide triphosphate hydrolases"/>
    <property type="match status" value="1"/>
</dbReference>
<dbReference type="Gene3D" id="3.40.1360.10">
    <property type="match status" value="1"/>
</dbReference>
<dbReference type="Gene3D" id="2.20.25.10">
    <property type="match status" value="1"/>
</dbReference>
<dbReference type="GO" id="GO:0008270">
    <property type="term" value="F:zinc ion binding"/>
    <property type="evidence" value="ECO:0007669"/>
    <property type="project" value="UniProtKB-UniRule"/>
</dbReference>
<dbReference type="PANTHER" id="PTHR12873:SF0">
    <property type="entry name" value="TWINKLE MTDNA HELICASE"/>
    <property type="match status" value="1"/>
</dbReference>
<dbReference type="Gene3D" id="2.20.25.180">
    <property type="match status" value="1"/>
</dbReference>
<feature type="binding site" evidence="1">
    <location>
        <position position="13"/>
    </location>
    <ligand>
        <name>Zn(2+)</name>
        <dbReference type="ChEBI" id="CHEBI:29105"/>
    </ligand>
</feature>
<evidence type="ECO:0000256" key="1">
    <source>
        <dbReference type="HAMAP-Rule" id="MF_04154"/>
    </source>
</evidence>
<feature type="binding site" evidence="1">
    <location>
        <position position="144"/>
    </location>
    <ligand>
        <name>Mg(2+)</name>
        <dbReference type="ChEBI" id="CHEBI:18420"/>
        <label>1</label>
        <note>catalytic</note>
    </ligand>
</feature>
<dbReference type="GO" id="GO:0005524">
    <property type="term" value="F:ATP binding"/>
    <property type="evidence" value="ECO:0007669"/>
    <property type="project" value="UniProtKB-UniRule"/>
</dbReference>
<dbReference type="InterPro" id="IPR034154">
    <property type="entry name" value="TOPRIM_DnaG/twinkle"/>
</dbReference>
<keyword evidence="1" id="KW-0547">Nucleotide-binding</keyword>
<dbReference type="GO" id="GO:0039693">
    <property type="term" value="P:viral DNA genome replication"/>
    <property type="evidence" value="ECO:0007669"/>
    <property type="project" value="UniProtKB-UniRule"/>
</dbReference>
<keyword evidence="1" id="KW-0067">ATP-binding</keyword>
<dbReference type="SMART" id="SM00778">
    <property type="entry name" value="Prim_Zn_Ribbon"/>
    <property type="match status" value="1"/>
</dbReference>
<keyword evidence="1" id="KW-0548">Nucleotidyltransferase</keyword>
<dbReference type="GO" id="GO:0043139">
    <property type="term" value="F:5'-3' DNA helicase activity"/>
    <property type="evidence" value="ECO:0007669"/>
    <property type="project" value="InterPro"/>
</dbReference>
<dbReference type="Pfam" id="PF13155">
    <property type="entry name" value="Toprim_2"/>
    <property type="match status" value="1"/>
</dbReference>
<keyword evidence="1" id="KW-0808">Transferase</keyword>
<dbReference type="SUPFAM" id="SSF52540">
    <property type="entry name" value="P-loop containing nucleoside triphosphate hydrolases"/>
    <property type="match status" value="1"/>
</dbReference>
<comment type="catalytic activity">
    <reaction evidence="1">
        <text>ATP + H2O = ADP + phosphate + H(+)</text>
        <dbReference type="Rhea" id="RHEA:13065"/>
        <dbReference type="ChEBI" id="CHEBI:15377"/>
        <dbReference type="ChEBI" id="CHEBI:15378"/>
        <dbReference type="ChEBI" id="CHEBI:30616"/>
        <dbReference type="ChEBI" id="CHEBI:43474"/>
        <dbReference type="ChEBI" id="CHEBI:456216"/>
        <dbReference type="EC" id="3.6.4.12"/>
    </reaction>
</comment>
<dbReference type="InterPro" id="IPR027417">
    <property type="entry name" value="P-loop_NTPase"/>
</dbReference>
<dbReference type="EC" id="3.6.4.12" evidence="1"/>
<evidence type="ECO:0000259" key="2">
    <source>
        <dbReference type="PROSITE" id="PS51199"/>
    </source>
</evidence>
<dbReference type="CDD" id="cd01029">
    <property type="entry name" value="TOPRIM_primases"/>
    <property type="match status" value="1"/>
</dbReference>
<dbReference type="GO" id="GO:0006269">
    <property type="term" value="P:DNA replication, synthesis of primer"/>
    <property type="evidence" value="ECO:0007669"/>
    <property type="project" value="UniProtKB-KW"/>
</dbReference>
<keyword evidence="1" id="KW-1194">Viral DNA replication</keyword>
<keyword evidence="1" id="KW-0479">Metal-binding</keyword>
<feature type="site" description="dTTP/dATP binding" evidence="1">
    <location>
        <position position="518"/>
    </location>
</feature>
<reference evidence="3" key="1">
    <citation type="submission" date="2020-04" db="EMBL/GenBank/DDBJ databases">
        <authorList>
            <person name="Chiriac C."/>
            <person name="Salcher M."/>
            <person name="Ghai R."/>
            <person name="Kavagutti S V."/>
        </authorList>
    </citation>
    <scope>NUCLEOTIDE SEQUENCE</scope>
</reference>